<feature type="region of interest" description="Disordered" evidence="1">
    <location>
        <begin position="1"/>
        <end position="23"/>
    </location>
</feature>
<evidence type="ECO:0000313" key="4">
    <source>
        <dbReference type="Proteomes" id="UP000029492"/>
    </source>
</evidence>
<name>A0A089P0J0_9HYPH</name>
<dbReference type="HOGENOM" id="CLU_3119704_0_0_5"/>
<dbReference type="EMBL" id="CP003811">
    <property type="protein sequence ID" value="AIQ93182.1"/>
    <property type="molecule type" value="Genomic_DNA"/>
</dbReference>
<protein>
    <submittedName>
        <fullName evidence="3">ATPase/putative exported protein</fullName>
    </submittedName>
</protein>
<dbReference type="Pfam" id="PF12476">
    <property type="entry name" value="DUF3696"/>
    <property type="match status" value="1"/>
</dbReference>
<dbReference type="InterPro" id="IPR022532">
    <property type="entry name" value="DUF3696"/>
</dbReference>
<evidence type="ECO:0000313" key="3">
    <source>
        <dbReference type="EMBL" id="AIQ93182.1"/>
    </source>
</evidence>
<evidence type="ECO:0000259" key="2">
    <source>
        <dbReference type="Pfam" id="PF12476"/>
    </source>
</evidence>
<organism evidence="3 4">
    <name type="scientific">Methylobacterium oryzae CBMB20</name>
    <dbReference type="NCBI Taxonomy" id="693986"/>
    <lineage>
        <taxon>Bacteria</taxon>
        <taxon>Pseudomonadati</taxon>
        <taxon>Pseudomonadota</taxon>
        <taxon>Alphaproteobacteria</taxon>
        <taxon>Hyphomicrobiales</taxon>
        <taxon>Methylobacteriaceae</taxon>
        <taxon>Methylobacterium</taxon>
    </lineage>
</organism>
<gene>
    <name evidence="3" type="ORF">MOC_5427</name>
</gene>
<dbReference type="KEGG" id="mor:MOC_5427"/>
<keyword evidence="4" id="KW-1185">Reference proteome</keyword>
<reference evidence="3 4" key="1">
    <citation type="journal article" date="2014" name="PLoS ONE">
        <title>Genome Information of Methylobacterium oryzae, a Plant-Probiotic Methylotroph in the Phyllosphere.</title>
        <authorList>
            <person name="Kwak M.J."/>
            <person name="Jeong H."/>
            <person name="Madhaiyan M."/>
            <person name="Lee Y."/>
            <person name="Sa T.M."/>
            <person name="Oh T.K."/>
            <person name="Kim J.F."/>
        </authorList>
    </citation>
    <scope>NUCLEOTIDE SEQUENCE [LARGE SCALE GENOMIC DNA]</scope>
    <source>
        <strain evidence="3 4">CBMB20</strain>
    </source>
</reference>
<evidence type="ECO:0000256" key="1">
    <source>
        <dbReference type="SAM" id="MobiDB-lite"/>
    </source>
</evidence>
<dbReference type="AlphaFoldDB" id="A0A089P0J0"/>
<feature type="domain" description="DUF3696" evidence="2">
    <location>
        <begin position="1"/>
        <end position="46"/>
    </location>
</feature>
<proteinExistence type="predicted"/>
<dbReference type="Proteomes" id="UP000029492">
    <property type="component" value="Chromosome"/>
</dbReference>
<dbReference type="eggNOG" id="COG4938">
    <property type="taxonomic scope" value="Bacteria"/>
</dbReference>
<sequence>MHFFVPGEDPEGGSTRVVSPGFGADGSLGEWPEGFFDQADRDLARLAGWD</sequence>
<accession>A0A089P0J0</accession>